<dbReference type="RefSeq" id="XP_023593314.1">
    <property type="nucleotide sequence ID" value="XM_023737546.1"/>
</dbReference>
<dbReference type="Proteomes" id="UP000248480">
    <property type="component" value="Unplaced"/>
</dbReference>
<dbReference type="AlphaFoldDB" id="A0A2Y9RMX8"/>
<organism evidence="3 4">
    <name type="scientific">Trichechus manatus latirostris</name>
    <name type="common">Florida manatee</name>
    <dbReference type="NCBI Taxonomy" id="127582"/>
    <lineage>
        <taxon>Eukaryota</taxon>
        <taxon>Metazoa</taxon>
        <taxon>Chordata</taxon>
        <taxon>Craniata</taxon>
        <taxon>Vertebrata</taxon>
        <taxon>Euteleostomi</taxon>
        <taxon>Mammalia</taxon>
        <taxon>Eutheria</taxon>
        <taxon>Afrotheria</taxon>
        <taxon>Sirenia</taxon>
        <taxon>Trichechidae</taxon>
        <taxon>Trichechus</taxon>
    </lineage>
</organism>
<dbReference type="PANTHER" id="PTHR36863">
    <property type="entry name" value="SHIELDIN COMPLEX SUBUNIT 1"/>
    <property type="match status" value="1"/>
</dbReference>
<dbReference type="CTD" id="149840"/>
<evidence type="ECO:0000256" key="1">
    <source>
        <dbReference type="SAM" id="MobiDB-lite"/>
    </source>
</evidence>
<keyword evidence="2" id="KW-0732">Signal</keyword>
<evidence type="ECO:0000313" key="4">
    <source>
        <dbReference type="RefSeq" id="XP_023593314.1"/>
    </source>
</evidence>
<evidence type="ECO:0000256" key="2">
    <source>
        <dbReference type="SAM" id="SignalP"/>
    </source>
</evidence>
<evidence type="ECO:0000313" key="3">
    <source>
        <dbReference type="Proteomes" id="UP000248480"/>
    </source>
</evidence>
<name>A0A2Y9RMX8_TRIMA</name>
<gene>
    <name evidence="4" type="primary">SHLD1</name>
</gene>
<dbReference type="GO" id="GO:0035861">
    <property type="term" value="C:site of double-strand break"/>
    <property type="evidence" value="ECO:0007669"/>
    <property type="project" value="TreeGrafter"/>
</dbReference>
<feature type="compositionally biased region" description="Polar residues" evidence="1">
    <location>
        <begin position="80"/>
        <end position="90"/>
    </location>
</feature>
<dbReference type="GO" id="GO:0045830">
    <property type="term" value="P:positive regulation of isotype switching"/>
    <property type="evidence" value="ECO:0007669"/>
    <property type="project" value="TreeGrafter"/>
</dbReference>
<protein>
    <submittedName>
        <fullName evidence="4">Shieldin complex subunit 1 isoform X4</fullName>
    </submittedName>
</protein>
<feature type="region of interest" description="Disordered" evidence="1">
    <location>
        <begin position="70"/>
        <end position="90"/>
    </location>
</feature>
<accession>A0A2Y9RMX8</accession>
<dbReference type="InterPro" id="IPR027821">
    <property type="entry name" value="SHLD1"/>
</dbReference>
<dbReference type="PANTHER" id="PTHR36863:SF1">
    <property type="entry name" value="SHIELDIN COMPLEX SUBUNIT 1"/>
    <property type="match status" value="1"/>
</dbReference>
<proteinExistence type="predicted"/>
<feature type="chain" id="PRO_5016050715" evidence="2">
    <location>
        <begin position="18"/>
        <end position="90"/>
    </location>
</feature>
<dbReference type="GeneID" id="101359830"/>
<sequence length="90" mass="10065">MPFILICFLFYCGRTMASQEATPSSQLEESNALDLPSACDIRDYVLQKPCQEANSEDFSSLEAFSFPCSSEVDPGKKQSFEQTNRQIPVT</sequence>
<dbReference type="GO" id="GO:2000042">
    <property type="term" value="P:negative regulation of double-strand break repair via homologous recombination"/>
    <property type="evidence" value="ECO:0007669"/>
    <property type="project" value="TreeGrafter"/>
</dbReference>
<feature type="signal peptide" evidence="2">
    <location>
        <begin position="1"/>
        <end position="17"/>
    </location>
</feature>
<keyword evidence="3" id="KW-1185">Reference proteome</keyword>
<dbReference type="GO" id="GO:2001034">
    <property type="term" value="P:positive regulation of double-strand break repair via nonhomologous end joining"/>
    <property type="evidence" value="ECO:0007669"/>
    <property type="project" value="TreeGrafter"/>
</dbReference>
<reference evidence="4" key="1">
    <citation type="submission" date="2025-08" db="UniProtKB">
        <authorList>
            <consortium name="RefSeq"/>
        </authorList>
    </citation>
    <scope>IDENTIFICATION</scope>
</reference>